<dbReference type="EMBL" id="VFJB01000003">
    <property type="protein sequence ID" value="KAA0258781.1"/>
    <property type="molecule type" value="Genomic_DNA"/>
</dbReference>
<proteinExistence type="predicted"/>
<evidence type="ECO:0000313" key="2">
    <source>
        <dbReference type="Proteomes" id="UP000322876"/>
    </source>
</evidence>
<organism evidence="1 2">
    <name type="scientific">Deferribacter autotrophicus</name>
    <dbReference type="NCBI Taxonomy" id="500465"/>
    <lineage>
        <taxon>Bacteria</taxon>
        <taxon>Pseudomonadati</taxon>
        <taxon>Deferribacterota</taxon>
        <taxon>Deferribacteres</taxon>
        <taxon>Deferribacterales</taxon>
        <taxon>Deferribacteraceae</taxon>
        <taxon>Deferribacter</taxon>
    </lineage>
</organism>
<sequence>MKDYEKFYLENLYPFQDGILKIVKKLKTPFYLTGGTALSRCYFRHRYSDDLDFFVNSKNFFKKYGSLLIENFLNNEKEFNYKVDTERFQKSENYICLYLIKNEIQLKIDIVCDVKFRIDKPYYDKRFGLVDSWKNILVNKIGALYRFEPKDIADIWIISKNFTFDWRLIFKYATQKDIGIDTQTIYEIISTIPKEFLMSLKWSSDEYEKEIYDDLQIIASDIINGNINSLAKF</sequence>
<dbReference type="Gene3D" id="3.10.450.620">
    <property type="entry name" value="JHP933, nucleotidyltransferase-like core domain"/>
    <property type="match status" value="1"/>
</dbReference>
<name>A0A5A8F8F5_9BACT</name>
<keyword evidence="2" id="KW-1185">Reference proteome</keyword>
<accession>A0A5A8F8F5</accession>
<protein>
    <submittedName>
        <fullName evidence="1">Nucleotidyl transferase AbiEii/AbiGii toxin family protein</fullName>
    </submittedName>
</protein>
<dbReference type="AlphaFoldDB" id="A0A5A8F8F5"/>
<dbReference type="GO" id="GO:0016740">
    <property type="term" value="F:transferase activity"/>
    <property type="evidence" value="ECO:0007669"/>
    <property type="project" value="UniProtKB-KW"/>
</dbReference>
<dbReference type="Proteomes" id="UP000322876">
    <property type="component" value="Unassembled WGS sequence"/>
</dbReference>
<evidence type="ECO:0000313" key="1">
    <source>
        <dbReference type="EMBL" id="KAA0258781.1"/>
    </source>
</evidence>
<reference evidence="1 2" key="1">
    <citation type="submission" date="2019-06" db="EMBL/GenBank/DDBJ databases">
        <title>Genomic insights into carbon and energy metabolism of Deferribacter autotrophicus revealed new metabolic traits in the phylum Deferribacteres.</title>
        <authorList>
            <person name="Slobodkin A.I."/>
            <person name="Slobodkina G.B."/>
            <person name="Allioux M."/>
            <person name="Alain K."/>
            <person name="Jebbar M."/>
            <person name="Shadrin V."/>
            <person name="Kublanov I.V."/>
            <person name="Toshchakov S.V."/>
            <person name="Bonch-Osmolovskaya E.A."/>
        </authorList>
    </citation>
    <scope>NUCLEOTIDE SEQUENCE [LARGE SCALE GENOMIC DNA]</scope>
    <source>
        <strain evidence="1 2">SL50</strain>
    </source>
</reference>
<dbReference type="OrthoDB" id="361603at2"/>
<dbReference type="InterPro" id="IPR014942">
    <property type="entry name" value="AbiEii"/>
</dbReference>
<comment type="caution">
    <text evidence="1">The sequence shown here is derived from an EMBL/GenBank/DDBJ whole genome shotgun (WGS) entry which is preliminary data.</text>
</comment>
<dbReference type="RefSeq" id="WP_149265541.1">
    <property type="nucleotide sequence ID" value="NZ_VFJB01000003.1"/>
</dbReference>
<dbReference type="Pfam" id="PF08843">
    <property type="entry name" value="AbiEii"/>
    <property type="match status" value="1"/>
</dbReference>
<gene>
    <name evidence="1" type="ORF">FHQ18_02205</name>
</gene>
<keyword evidence="1" id="KW-0808">Transferase</keyword>